<comment type="catalytic activity">
    <reaction evidence="1">
        <text>Cleavage of hydrophobic, N-terminal signal or leader sequences from secreted and periplasmic proteins.</text>
        <dbReference type="EC" id="3.4.21.89"/>
    </reaction>
</comment>
<dbReference type="Gene3D" id="2.10.109.10">
    <property type="entry name" value="Umud Fragment, subunit A"/>
    <property type="match status" value="1"/>
</dbReference>
<comment type="similarity">
    <text evidence="3">Belongs to the peptidase S26B family.</text>
</comment>
<dbReference type="InterPro" id="IPR036286">
    <property type="entry name" value="LexA/Signal_pep-like_sf"/>
</dbReference>
<keyword evidence="8" id="KW-0472">Membrane</keyword>
<keyword evidence="5" id="KW-0378">Hydrolase</keyword>
<dbReference type="CDD" id="cd06462">
    <property type="entry name" value="Peptidase_S24_S26"/>
    <property type="match status" value="1"/>
</dbReference>
<evidence type="ECO:0000256" key="1">
    <source>
        <dbReference type="ARBA" id="ARBA00000677"/>
    </source>
</evidence>
<evidence type="ECO:0000256" key="3">
    <source>
        <dbReference type="ARBA" id="ARBA00011035"/>
    </source>
</evidence>
<dbReference type="Pfam" id="PF00717">
    <property type="entry name" value="Peptidase_S24"/>
    <property type="match status" value="1"/>
</dbReference>
<dbReference type="GO" id="GO:0009003">
    <property type="term" value="F:signal peptidase activity"/>
    <property type="evidence" value="ECO:0007669"/>
    <property type="project" value="UniProtKB-EC"/>
</dbReference>
<evidence type="ECO:0000313" key="10">
    <source>
        <dbReference type="EnsemblPlants" id="EMT08514"/>
    </source>
</evidence>
<name>M8BP00_AEGTA</name>
<reference evidence="10" key="1">
    <citation type="submission" date="2015-06" db="UniProtKB">
        <authorList>
            <consortium name="EnsemblPlants"/>
        </authorList>
    </citation>
    <scope>IDENTIFICATION</scope>
</reference>
<evidence type="ECO:0000256" key="7">
    <source>
        <dbReference type="ARBA" id="ARBA00022989"/>
    </source>
</evidence>
<evidence type="ECO:0000256" key="5">
    <source>
        <dbReference type="ARBA" id="ARBA00022670"/>
    </source>
</evidence>
<dbReference type="AlphaFoldDB" id="M8BP00"/>
<proteinExistence type="inferred from homology"/>
<organism evidence="10">
    <name type="scientific">Aegilops tauschii</name>
    <name type="common">Tausch's goatgrass</name>
    <name type="synonym">Aegilops squarrosa</name>
    <dbReference type="NCBI Taxonomy" id="37682"/>
    <lineage>
        <taxon>Eukaryota</taxon>
        <taxon>Viridiplantae</taxon>
        <taxon>Streptophyta</taxon>
        <taxon>Embryophyta</taxon>
        <taxon>Tracheophyta</taxon>
        <taxon>Spermatophyta</taxon>
        <taxon>Magnoliopsida</taxon>
        <taxon>Liliopsida</taxon>
        <taxon>Poales</taxon>
        <taxon>Poaceae</taxon>
        <taxon>BOP clade</taxon>
        <taxon>Pooideae</taxon>
        <taxon>Triticodae</taxon>
        <taxon>Triticeae</taxon>
        <taxon>Triticinae</taxon>
        <taxon>Aegilops</taxon>
    </lineage>
</organism>
<dbReference type="PANTHER" id="PTHR10806:SF21">
    <property type="entry name" value="SIGNAL PEPTIDASE I"/>
    <property type="match status" value="1"/>
</dbReference>
<keyword evidence="7" id="KW-1133">Transmembrane helix</keyword>
<dbReference type="GO" id="GO:0005787">
    <property type="term" value="C:signal peptidase complex"/>
    <property type="evidence" value="ECO:0007669"/>
    <property type="project" value="TreeGrafter"/>
</dbReference>
<dbReference type="NCBIfam" id="TIGR02228">
    <property type="entry name" value="sigpep_I_arch"/>
    <property type="match status" value="1"/>
</dbReference>
<keyword evidence="5" id="KW-0645">Protease</keyword>
<evidence type="ECO:0000256" key="2">
    <source>
        <dbReference type="ARBA" id="ARBA00004370"/>
    </source>
</evidence>
<protein>
    <recommendedName>
        <fullName evidence="4">signal peptidase I</fullName>
        <ecNumber evidence="4">3.4.21.89</ecNumber>
    </recommendedName>
</protein>
<dbReference type="InterPro" id="IPR015927">
    <property type="entry name" value="Peptidase_S24_S26A/B/C"/>
</dbReference>
<evidence type="ECO:0000256" key="6">
    <source>
        <dbReference type="ARBA" id="ARBA00022692"/>
    </source>
</evidence>
<dbReference type="EnsemblPlants" id="EMT08514">
    <property type="protein sequence ID" value="EMT08514"/>
    <property type="gene ID" value="F775_23429"/>
</dbReference>
<dbReference type="InterPro" id="IPR001733">
    <property type="entry name" value="Peptidase_S26B"/>
</dbReference>
<dbReference type="EC" id="3.4.21.89" evidence="4"/>
<evidence type="ECO:0000259" key="9">
    <source>
        <dbReference type="Pfam" id="PF00717"/>
    </source>
</evidence>
<sequence>MADSDGVGDAYLPTCKARPDVRSWKHISENQFVFSPSSSREEAMKIRHVLTQSITFLVMVVALLVLVPEGMMLVTGVKSPAMAVLSESMEPAIKKGDMVFVHNMSNQPFREGEVVLFKVDGFEHPIVHRVIKVYEHRDIGEI</sequence>
<accession>M8BP00</accession>
<evidence type="ECO:0000256" key="8">
    <source>
        <dbReference type="ARBA" id="ARBA00023136"/>
    </source>
</evidence>
<dbReference type="SUPFAM" id="SSF51306">
    <property type="entry name" value="LexA/Signal peptidase"/>
    <property type="match status" value="1"/>
</dbReference>
<dbReference type="GO" id="GO:0006465">
    <property type="term" value="P:signal peptide processing"/>
    <property type="evidence" value="ECO:0007669"/>
    <property type="project" value="InterPro"/>
</dbReference>
<dbReference type="PANTHER" id="PTHR10806">
    <property type="entry name" value="SIGNAL PEPTIDASE COMPLEX CATALYTIC SUBUNIT SEC11"/>
    <property type="match status" value="1"/>
</dbReference>
<evidence type="ECO:0000256" key="4">
    <source>
        <dbReference type="ARBA" id="ARBA00013208"/>
    </source>
</evidence>
<keyword evidence="6" id="KW-0812">Transmembrane</keyword>
<comment type="subcellular location">
    <subcellularLocation>
        <location evidence="2">Membrane</location>
    </subcellularLocation>
</comment>
<feature type="domain" description="Peptidase S24/S26A/S26B/S26C" evidence="9">
    <location>
        <begin position="74"/>
        <end position="132"/>
    </location>
</feature>